<evidence type="ECO:0008006" key="3">
    <source>
        <dbReference type="Google" id="ProtNLM"/>
    </source>
</evidence>
<comment type="caution">
    <text evidence="1">The sequence shown here is derived from an EMBL/GenBank/DDBJ whole genome shotgun (WGS) entry which is preliminary data.</text>
</comment>
<dbReference type="InterPro" id="IPR036890">
    <property type="entry name" value="HATPase_C_sf"/>
</dbReference>
<dbReference type="STRING" id="34475.A0A4Y9YF31"/>
<dbReference type="AlphaFoldDB" id="A0A4Y9YF31"/>
<dbReference type="Gene3D" id="3.30.565.10">
    <property type="entry name" value="Histidine kinase-like ATPase, C-terminal domain"/>
    <property type="match status" value="1"/>
</dbReference>
<name>A0A4Y9YF31_9APHY</name>
<dbReference type="Proteomes" id="UP000298390">
    <property type="component" value="Unassembled WGS sequence"/>
</dbReference>
<sequence>MDIIQGINRSHGLAEDQTQGSNVDPVVVALRGKLERACERLSKDLYNNQSHFILEFVQNADDNHYDSNVVPTLNLRMRDREMAIECNEKGFDEDNVKAICDIGASTKAKAKKVEGYIGEKGIGFKAVFVVAQQVHVASRHFMFRFDRDGTLGMINPIWDTSYPINHGWTTFRLELAPVVDRVGLEEQIGGIQPSLLLFLRKLRSIDIDMASLVSVRRIDESGDIIRLERHENYNCVSTRRYFVVKRIVNTYAHEEKRRGIDQSEIVLAFPINNDGQPEITQQYVHAFLPVAAYGLNVC</sequence>
<dbReference type="SUPFAM" id="SSF55874">
    <property type="entry name" value="ATPase domain of HSP90 chaperone/DNA topoisomerase II/histidine kinase"/>
    <property type="match status" value="1"/>
</dbReference>
<evidence type="ECO:0000313" key="2">
    <source>
        <dbReference type="Proteomes" id="UP000298390"/>
    </source>
</evidence>
<protein>
    <recommendedName>
        <fullName evidence="3">Histidine kinase/DNA gyrase B/HSP90-like ATPase</fullName>
    </recommendedName>
</protein>
<reference evidence="1 2" key="1">
    <citation type="submission" date="2019-01" db="EMBL/GenBank/DDBJ databases">
        <title>Genome sequencing of the rare red list fungi Fomitopsis rosea.</title>
        <authorList>
            <person name="Buettner E."/>
            <person name="Kellner H."/>
        </authorList>
    </citation>
    <scope>NUCLEOTIDE SEQUENCE [LARGE SCALE GENOMIC DNA]</scope>
    <source>
        <strain evidence="1 2">DSM 105464</strain>
    </source>
</reference>
<dbReference type="PANTHER" id="PTHR32387">
    <property type="entry name" value="WU:FJ29H11"/>
    <property type="match status" value="1"/>
</dbReference>
<dbReference type="NCBIfam" id="NF047352">
    <property type="entry name" value="P_loop_sacsin"/>
    <property type="match status" value="1"/>
</dbReference>
<dbReference type="InterPro" id="IPR052957">
    <property type="entry name" value="Auxin_embryo_med"/>
</dbReference>
<gene>
    <name evidence="1" type="ORF">EVJ58_g5745</name>
</gene>
<dbReference type="PANTHER" id="PTHR32387:SF0">
    <property type="entry name" value="PROTEIN NO VEIN"/>
    <property type="match status" value="1"/>
</dbReference>
<accession>A0A4Y9YF31</accession>
<evidence type="ECO:0000313" key="1">
    <source>
        <dbReference type="EMBL" id="TFY59489.1"/>
    </source>
</evidence>
<dbReference type="Pfam" id="PF13589">
    <property type="entry name" value="HATPase_c_3"/>
    <property type="match status" value="1"/>
</dbReference>
<organism evidence="1 2">
    <name type="scientific">Rhodofomes roseus</name>
    <dbReference type="NCBI Taxonomy" id="34475"/>
    <lineage>
        <taxon>Eukaryota</taxon>
        <taxon>Fungi</taxon>
        <taxon>Dikarya</taxon>
        <taxon>Basidiomycota</taxon>
        <taxon>Agaricomycotina</taxon>
        <taxon>Agaricomycetes</taxon>
        <taxon>Polyporales</taxon>
        <taxon>Rhodofomes</taxon>
    </lineage>
</organism>
<dbReference type="EMBL" id="SEKV01000301">
    <property type="protein sequence ID" value="TFY59489.1"/>
    <property type="molecule type" value="Genomic_DNA"/>
</dbReference>
<proteinExistence type="predicted"/>